<dbReference type="Proteomes" id="UP000814140">
    <property type="component" value="Unassembled WGS sequence"/>
</dbReference>
<proteinExistence type="predicted"/>
<organism evidence="1 2">
    <name type="scientific">Artomyces pyxidatus</name>
    <dbReference type="NCBI Taxonomy" id="48021"/>
    <lineage>
        <taxon>Eukaryota</taxon>
        <taxon>Fungi</taxon>
        <taxon>Dikarya</taxon>
        <taxon>Basidiomycota</taxon>
        <taxon>Agaricomycotina</taxon>
        <taxon>Agaricomycetes</taxon>
        <taxon>Russulales</taxon>
        <taxon>Auriscalpiaceae</taxon>
        <taxon>Artomyces</taxon>
    </lineage>
</organism>
<accession>A0ACB8SZW3</accession>
<evidence type="ECO:0000313" key="1">
    <source>
        <dbReference type="EMBL" id="KAI0061949.1"/>
    </source>
</evidence>
<reference evidence="1" key="1">
    <citation type="submission" date="2021-03" db="EMBL/GenBank/DDBJ databases">
        <authorList>
            <consortium name="DOE Joint Genome Institute"/>
            <person name="Ahrendt S."/>
            <person name="Looney B.P."/>
            <person name="Miyauchi S."/>
            <person name="Morin E."/>
            <person name="Drula E."/>
            <person name="Courty P.E."/>
            <person name="Chicoki N."/>
            <person name="Fauchery L."/>
            <person name="Kohler A."/>
            <person name="Kuo A."/>
            <person name="Labutti K."/>
            <person name="Pangilinan J."/>
            <person name="Lipzen A."/>
            <person name="Riley R."/>
            <person name="Andreopoulos W."/>
            <person name="He G."/>
            <person name="Johnson J."/>
            <person name="Barry K.W."/>
            <person name="Grigoriev I.V."/>
            <person name="Nagy L."/>
            <person name="Hibbett D."/>
            <person name="Henrissat B."/>
            <person name="Matheny P.B."/>
            <person name="Labbe J."/>
            <person name="Martin F."/>
        </authorList>
    </citation>
    <scope>NUCLEOTIDE SEQUENCE</scope>
    <source>
        <strain evidence="1">HHB10654</strain>
    </source>
</reference>
<reference evidence="1" key="2">
    <citation type="journal article" date="2022" name="New Phytol.">
        <title>Evolutionary transition to the ectomycorrhizal habit in the genomes of a hyperdiverse lineage of mushroom-forming fungi.</title>
        <authorList>
            <person name="Looney B."/>
            <person name="Miyauchi S."/>
            <person name="Morin E."/>
            <person name="Drula E."/>
            <person name="Courty P.E."/>
            <person name="Kohler A."/>
            <person name="Kuo A."/>
            <person name="LaButti K."/>
            <person name="Pangilinan J."/>
            <person name="Lipzen A."/>
            <person name="Riley R."/>
            <person name="Andreopoulos W."/>
            <person name="He G."/>
            <person name="Johnson J."/>
            <person name="Nolan M."/>
            <person name="Tritt A."/>
            <person name="Barry K.W."/>
            <person name="Grigoriev I.V."/>
            <person name="Nagy L.G."/>
            <person name="Hibbett D."/>
            <person name="Henrissat B."/>
            <person name="Matheny P.B."/>
            <person name="Labbe J."/>
            <person name="Martin F.M."/>
        </authorList>
    </citation>
    <scope>NUCLEOTIDE SEQUENCE</scope>
    <source>
        <strain evidence="1">HHB10654</strain>
    </source>
</reference>
<gene>
    <name evidence="1" type="ORF">BV25DRAFT_717519</name>
</gene>
<name>A0ACB8SZW3_9AGAM</name>
<dbReference type="EMBL" id="MU277210">
    <property type="protein sequence ID" value="KAI0061949.1"/>
    <property type="molecule type" value="Genomic_DNA"/>
</dbReference>
<sequence length="143" mass="16123">MSWTHLRGMPATATMCRTRLSPELHPRTRSSRTRTAVVLACAARGLLHASFDRRIRLRSASFRSSSAVGNLRLVSTNQIVKPQWLSYLEQKWSEIRHIGLRCVAILLSISSVRTSLSFTRLRSSPLSTTTNKACRPFSTPTPW</sequence>
<keyword evidence="2" id="KW-1185">Reference proteome</keyword>
<comment type="caution">
    <text evidence="1">The sequence shown here is derived from an EMBL/GenBank/DDBJ whole genome shotgun (WGS) entry which is preliminary data.</text>
</comment>
<protein>
    <submittedName>
        <fullName evidence="1">Uncharacterized protein</fullName>
    </submittedName>
</protein>
<evidence type="ECO:0000313" key="2">
    <source>
        <dbReference type="Proteomes" id="UP000814140"/>
    </source>
</evidence>